<dbReference type="Gene3D" id="3.30.420.10">
    <property type="entry name" value="Ribonuclease H-like superfamily/Ribonuclease H"/>
    <property type="match status" value="1"/>
</dbReference>
<keyword evidence="2" id="KW-1185">Reference proteome</keyword>
<accession>A0A5B6VPB3</accession>
<sequence>MTYHPQTNGQAEISKRQMKQILEKFVNPNCKDWSVRLSEVLSAYRTAFKTPLGMSPFKLVYGKPCHLLVELEHKAFWAIKKLNMDWGATATHYLLELNEMDEFQAKPYENARLLKLFPGKLKSRWSGPFKVKRIYHHGAVDIKNGKNMINFQS</sequence>
<dbReference type="Proteomes" id="UP000325315">
    <property type="component" value="Unassembled WGS sequence"/>
</dbReference>
<evidence type="ECO:0000313" key="2">
    <source>
        <dbReference type="Proteomes" id="UP000325315"/>
    </source>
</evidence>
<evidence type="ECO:0000313" key="1">
    <source>
        <dbReference type="EMBL" id="KAA3470887.1"/>
    </source>
</evidence>
<organism evidence="1 2">
    <name type="scientific">Gossypium australe</name>
    <dbReference type="NCBI Taxonomy" id="47621"/>
    <lineage>
        <taxon>Eukaryota</taxon>
        <taxon>Viridiplantae</taxon>
        <taxon>Streptophyta</taxon>
        <taxon>Embryophyta</taxon>
        <taxon>Tracheophyta</taxon>
        <taxon>Spermatophyta</taxon>
        <taxon>Magnoliopsida</taxon>
        <taxon>eudicotyledons</taxon>
        <taxon>Gunneridae</taxon>
        <taxon>Pentapetalae</taxon>
        <taxon>rosids</taxon>
        <taxon>malvids</taxon>
        <taxon>Malvales</taxon>
        <taxon>Malvaceae</taxon>
        <taxon>Malvoideae</taxon>
        <taxon>Gossypium</taxon>
    </lineage>
</organism>
<dbReference type="PANTHER" id="PTHR47266">
    <property type="entry name" value="ENDONUCLEASE-RELATED"/>
    <property type="match status" value="1"/>
</dbReference>
<dbReference type="OrthoDB" id="1723222at2759"/>
<dbReference type="SUPFAM" id="SSF53098">
    <property type="entry name" value="Ribonuclease H-like"/>
    <property type="match status" value="1"/>
</dbReference>
<reference evidence="2" key="1">
    <citation type="journal article" date="2019" name="Plant Biotechnol. J.">
        <title>Genome sequencing of the Australian wild diploid species Gossypium australe highlights disease resistance and delayed gland morphogenesis.</title>
        <authorList>
            <person name="Cai Y."/>
            <person name="Cai X."/>
            <person name="Wang Q."/>
            <person name="Wang P."/>
            <person name="Zhang Y."/>
            <person name="Cai C."/>
            <person name="Xu Y."/>
            <person name="Wang K."/>
            <person name="Zhou Z."/>
            <person name="Wang C."/>
            <person name="Geng S."/>
            <person name="Li B."/>
            <person name="Dong Q."/>
            <person name="Hou Y."/>
            <person name="Wang H."/>
            <person name="Ai P."/>
            <person name="Liu Z."/>
            <person name="Yi F."/>
            <person name="Sun M."/>
            <person name="An G."/>
            <person name="Cheng J."/>
            <person name="Zhang Y."/>
            <person name="Shi Q."/>
            <person name="Xie Y."/>
            <person name="Shi X."/>
            <person name="Chang Y."/>
            <person name="Huang F."/>
            <person name="Chen Y."/>
            <person name="Hong S."/>
            <person name="Mi L."/>
            <person name="Sun Q."/>
            <person name="Zhang L."/>
            <person name="Zhou B."/>
            <person name="Peng R."/>
            <person name="Zhang X."/>
            <person name="Liu F."/>
        </authorList>
    </citation>
    <scope>NUCLEOTIDE SEQUENCE [LARGE SCALE GENOMIC DNA]</scope>
    <source>
        <strain evidence="2">cv. PA1801</strain>
    </source>
</reference>
<dbReference type="InterPro" id="IPR036397">
    <property type="entry name" value="RNaseH_sf"/>
</dbReference>
<dbReference type="EMBL" id="SMMG02000006">
    <property type="protein sequence ID" value="KAA3470887.1"/>
    <property type="molecule type" value="Genomic_DNA"/>
</dbReference>
<protein>
    <submittedName>
        <fullName evidence="1">Protein NYNRIN-like</fullName>
    </submittedName>
</protein>
<proteinExistence type="predicted"/>
<dbReference type="InterPro" id="IPR012337">
    <property type="entry name" value="RNaseH-like_sf"/>
</dbReference>
<comment type="caution">
    <text evidence="1">The sequence shown here is derived from an EMBL/GenBank/DDBJ whole genome shotgun (WGS) entry which is preliminary data.</text>
</comment>
<gene>
    <name evidence="1" type="ORF">EPI10_016559</name>
</gene>
<dbReference type="AlphaFoldDB" id="A0A5B6VPB3"/>
<name>A0A5B6VPB3_9ROSI</name>
<dbReference type="InterPro" id="IPR052160">
    <property type="entry name" value="Gypsy_RT_Integrase-like"/>
</dbReference>
<dbReference type="GO" id="GO:0003676">
    <property type="term" value="F:nucleic acid binding"/>
    <property type="evidence" value="ECO:0007669"/>
    <property type="project" value="InterPro"/>
</dbReference>